<accession>A0A835QZC8</accession>
<dbReference type="EMBL" id="JADCNM010000005">
    <property type="protein sequence ID" value="KAG0482601.1"/>
    <property type="molecule type" value="Genomic_DNA"/>
</dbReference>
<protein>
    <submittedName>
        <fullName evidence="1">Uncharacterized protein</fullName>
    </submittedName>
</protein>
<gene>
    <name evidence="1" type="ORF">HPP92_010685</name>
</gene>
<dbReference type="Proteomes" id="UP000639772">
    <property type="component" value="Unassembled WGS sequence"/>
</dbReference>
<proteinExistence type="predicted"/>
<name>A0A835QZC8_VANPL</name>
<reference evidence="1 2" key="1">
    <citation type="journal article" date="2020" name="Nat. Food">
        <title>A phased Vanilla planifolia genome enables genetic improvement of flavour and production.</title>
        <authorList>
            <person name="Hasing T."/>
            <person name="Tang H."/>
            <person name="Brym M."/>
            <person name="Khazi F."/>
            <person name="Huang T."/>
            <person name="Chambers A.H."/>
        </authorList>
    </citation>
    <scope>NUCLEOTIDE SEQUENCE [LARGE SCALE GENOMIC DNA]</scope>
    <source>
        <tissue evidence="1">Leaf</tissue>
    </source>
</reference>
<organism evidence="1 2">
    <name type="scientific">Vanilla planifolia</name>
    <name type="common">Vanilla</name>
    <dbReference type="NCBI Taxonomy" id="51239"/>
    <lineage>
        <taxon>Eukaryota</taxon>
        <taxon>Viridiplantae</taxon>
        <taxon>Streptophyta</taxon>
        <taxon>Embryophyta</taxon>
        <taxon>Tracheophyta</taxon>
        <taxon>Spermatophyta</taxon>
        <taxon>Magnoliopsida</taxon>
        <taxon>Liliopsida</taxon>
        <taxon>Asparagales</taxon>
        <taxon>Orchidaceae</taxon>
        <taxon>Vanilloideae</taxon>
        <taxon>Vanilleae</taxon>
        <taxon>Vanilla</taxon>
    </lineage>
</organism>
<sequence length="114" mass="12834">MLGELFFNCRDSRGGNGHGGAELESSLLLTLLPPLHPPLKVFRDKESYVRHRTQKRVFCCEGILKVLSHLSIQVQTSLRSYMCIWDQSKQKLKLLFCRQQHGALANVSAKLPGG</sequence>
<evidence type="ECO:0000313" key="2">
    <source>
        <dbReference type="Proteomes" id="UP000639772"/>
    </source>
</evidence>
<comment type="caution">
    <text evidence="1">The sequence shown here is derived from an EMBL/GenBank/DDBJ whole genome shotgun (WGS) entry which is preliminary data.</text>
</comment>
<evidence type="ECO:0000313" key="1">
    <source>
        <dbReference type="EMBL" id="KAG0482601.1"/>
    </source>
</evidence>
<dbReference type="AlphaFoldDB" id="A0A835QZC8"/>